<feature type="transmembrane region" description="Helical" evidence="2">
    <location>
        <begin position="84"/>
        <end position="102"/>
    </location>
</feature>
<dbReference type="GO" id="GO:0080120">
    <property type="term" value="P:CAAX-box protein maturation"/>
    <property type="evidence" value="ECO:0007669"/>
    <property type="project" value="UniProtKB-ARBA"/>
</dbReference>
<protein>
    <recommendedName>
        <fullName evidence="3">CAAX prenyl protease 2/Lysostaphin resistance protein A-like domain-containing protein</fullName>
    </recommendedName>
</protein>
<feature type="transmembrane region" description="Helical" evidence="2">
    <location>
        <begin position="145"/>
        <end position="164"/>
    </location>
</feature>
<name>A0A0M9DC73_9LACO</name>
<comment type="similarity">
    <text evidence="1">Belongs to the UPF0177 family.</text>
</comment>
<evidence type="ECO:0000313" key="5">
    <source>
        <dbReference type="Proteomes" id="UP000037778"/>
    </source>
</evidence>
<dbReference type="GO" id="GO:0004175">
    <property type="term" value="F:endopeptidase activity"/>
    <property type="evidence" value="ECO:0007669"/>
    <property type="project" value="UniProtKB-ARBA"/>
</dbReference>
<dbReference type="RefSeq" id="WP_053792106.1">
    <property type="nucleotide sequence ID" value="NZ_JXCY01000007.1"/>
</dbReference>
<keyword evidence="2" id="KW-0812">Transmembrane</keyword>
<dbReference type="Proteomes" id="UP000037778">
    <property type="component" value="Unassembled WGS sequence"/>
</dbReference>
<feature type="domain" description="CAAX prenyl protease 2/Lysostaphin resistance protein A-like" evidence="3">
    <location>
        <begin position="106"/>
        <end position="211"/>
    </location>
</feature>
<keyword evidence="5" id="KW-1185">Reference proteome</keyword>
<comment type="caution">
    <text evidence="4">The sequence shown here is derived from an EMBL/GenBank/DDBJ whole genome shotgun (WGS) entry which is preliminary data.</text>
</comment>
<evidence type="ECO:0000259" key="3">
    <source>
        <dbReference type="Pfam" id="PF02517"/>
    </source>
</evidence>
<dbReference type="PATRIC" id="fig|148814.8.peg.1222"/>
<dbReference type="EMBL" id="JXCY01000007">
    <property type="protein sequence ID" value="KOY75876.1"/>
    <property type="molecule type" value="Genomic_DNA"/>
</dbReference>
<sequence length="265" mass="30513">MLNQKIKDNWKWILIPIILIAELLIDDYVMPHVYKFVFHLFAFNPVQHFYTYLNIYKIVSILVICLLNYWIIKQKIFFKPSETKVGWLVFLVVCFTIVLTCFTHKNFWIALDVGTIAALPEELMFRGIILAFVLKLMTRKSTDQWRVITSLVISALIFGGFHYINLTSQSFGFTSLQVVNAAALGMLLGAVYIKSGTIIVPMALHFIYDFLVTLIKGMSATNYTNVQTNQWWGLSMYVLIYSIVAVSIINHKPSDNKILPKLKKL</sequence>
<evidence type="ECO:0000256" key="1">
    <source>
        <dbReference type="ARBA" id="ARBA00009067"/>
    </source>
</evidence>
<organism evidence="4 5">
    <name type="scientific">Apilactobacillus kunkeei</name>
    <dbReference type="NCBI Taxonomy" id="148814"/>
    <lineage>
        <taxon>Bacteria</taxon>
        <taxon>Bacillati</taxon>
        <taxon>Bacillota</taxon>
        <taxon>Bacilli</taxon>
        <taxon>Lactobacillales</taxon>
        <taxon>Lactobacillaceae</taxon>
        <taxon>Apilactobacillus</taxon>
    </lineage>
</organism>
<evidence type="ECO:0000313" key="4">
    <source>
        <dbReference type="EMBL" id="KOY75876.1"/>
    </source>
</evidence>
<feature type="transmembrane region" description="Helical" evidence="2">
    <location>
        <begin position="12"/>
        <end position="29"/>
    </location>
</feature>
<reference evidence="4 5" key="1">
    <citation type="journal article" date="2015" name="Genome Biol. Evol.">
        <title>Functionally Structured Genomes in Lactobacillus kunkeei Colonizing the Honey Crop and Food Products of Honeybees and Stingless Bees.</title>
        <authorList>
            <person name="Tamarit D."/>
            <person name="Ellegaard K.M."/>
            <person name="Wikander J."/>
            <person name="Olofsson T."/>
            <person name="Vasquez A."/>
            <person name="Andersson S.G."/>
        </authorList>
    </citation>
    <scope>NUCLEOTIDE SEQUENCE [LARGE SCALE GENOMIC DNA]</scope>
    <source>
        <strain evidence="4 5">LAko</strain>
    </source>
</reference>
<gene>
    <name evidence="4" type="ORF">RZ71_02970</name>
</gene>
<proteinExistence type="inferred from homology"/>
<dbReference type="Pfam" id="PF02517">
    <property type="entry name" value="Rce1-like"/>
    <property type="match status" value="1"/>
</dbReference>
<feature type="transmembrane region" description="Helical" evidence="2">
    <location>
        <begin position="108"/>
        <end position="133"/>
    </location>
</feature>
<accession>A0A0M9DC73</accession>
<feature type="transmembrane region" description="Helical" evidence="2">
    <location>
        <begin position="49"/>
        <end position="72"/>
    </location>
</feature>
<dbReference type="AlphaFoldDB" id="A0A0M9DC73"/>
<keyword evidence="2" id="KW-1133">Transmembrane helix</keyword>
<dbReference type="InterPro" id="IPR003675">
    <property type="entry name" value="Rce1/LyrA-like_dom"/>
</dbReference>
<evidence type="ECO:0000256" key="2">
    <source>
        <dbReference type="SAM" id="Phobius"/>
    </source>
</evidence>
<keyword evidence="2" id="KW-0472">Membrane</keyword>
<feature type="transmembrane region" description="Helical" evidence="2">
    <location>
        <begin position="231"/>
        <end position="249"/>
    </location>
</feature>